<sequence length="130" mass="15189">MQNGYKQQNNKQLDLHHLKCILSHCQHDNILELLSSQSFGYHSINLNHHLTKGHIKSVSESERTNFSRRVLIRHTVVWKNHLLTKCRDKPDYESERTIFPPIVFEDRSSVPTSQTFMEWKISGLSAGIHN</sequence>
<dbReference type="EMBL" id="CAQQ02073450">
    <property type="status" value="NOT_ANNOTATED_CDS"/>
    <property type="molecule type" value="Genomic_DNA"/>
</dbReference>
<dbReference type="AlphaFoldDB" id="T1GHT5"/>
<protein>
    <submittedName>
        <fullName evidence="1">Uncharacterized protein</fullName>
    </submittedName>
</protein>
<keyword evidence="2" id="KW-1185">Reference proteome</keyword>
<dbReference type="EMBL" id="CAQQ02073448">
    <property type="status" value="NOT_ANNOTATED_CDS"/>
    <property type="molecule type" value="Genomic_DNA"/>
</dbReference>
<reference evidence="1" key="2">
    <citation type="submission" date="2015-06" db="UniProtKB">
        <authorList>
            <consortium name="EnsemblMetazoa"/>
        </authorList>
    </citation>
    <scope>IDENTIFICATION</scope>
</reference>
<evidence type="ECO:0000313" key="1">
    <source>
        <dbReference type="EnsemblMetazoa" id="MESCA002996-PA"/>
    </source>
</evidence>
<name>T1GHT5_MEGSC</name>
<dbReference type="Proteomes" id="UP000015102">
    <property type="component" value="Unassembled WGS sequence"/>
</dbReference>
<dbReference type="EMBL" id="CAQQ02073449">
    <property type="status" value="NOT_ANNOTATED_CDS"/>
    <property type="molecule type" value="Genomic_DNA"/>
</dbReference>
<evidence type="ECO:0000313" key="2">
    <source>
        <dbReference type="Proteomes" id="UP000015102"/>
    </source>
</evidence>
<accession>T1GHT5</accession>
<proteinExistence type="predicted"/>
<reference evidence="2" key="1">
    <citation type="submission" date="2013-02" db="EMBL/GenBank/DDBJ databases">
        <authorList>
            <person name="Hughes D."/>
        </authorList>
    </citation>
    <scope>NUCLEOTIDE SEQUENCE</scope>
    <source>
        <strain>Durham</strain>
        <strain evidence="2">NC isolate 2 -- Noor lab</strain>
    </source>
</reference>
<dbReference type="HOGENOM" id="CLU_1940509_0_0_1"/>
<dbReference type="EnsemblMetazoa" id="MESCA002996-RA">
    <property type="protein sequence ID" value="MESCA002996-PA"/>
    <property type="gene ID" value="MESCA002996"/>
</dbReference>
<organism evidence="1 2">
    <name type="scientific">Megaselia scalaris</name>
    <name type="common">Humpbacked fly</name>
    <name type="synonym">Phora scalaris</name>
    <dbReference type="NCBI Taxonomy" id="36166"/>
    <lineage>
        <taxon>Eukaryota</taxon>
        <taxon>Metazoa</taxon>
        <taxon>Ecdysozoa</taxon>
        <taxon>Arthropoda</taxon>
        <taxon>Hexapoda</taxon>
        <taxon>Insecta</taxon>
        <taxon>Pterygota</taxon>
        <taxon>Neoptera</taxon>
        <taxon>Endopterygota</taxon>
        <taxon>Diptera</taxon>
        <taxon>Brachycera</taxon>
        <taxon>Muscomorpha</taxon>
        <taxon>Platypezoidea</taxon>
        <taxon>Phoridae</taxon>
        <taxon>Megaseliini</taxon>
        <taxon>Megaselia</taxon>
    </lineage>
</organism>
<dbReference type="EMBL" id="CAQQ02073447">
    <property type="status" value="NOT_ANNOTATED_CDS"/>
    <property type="molecule type" value="Genomic_DNA"/>
</dbReference>